<dbReference type="PANTHER" id="PTHR33517:SF5">
    <property type="entry name" value="FAMILY WITH SEQUENCE SIMILARITY 170 MEMBER A"/>
    <property type="match status" value="1"/>
</dbReference>
<dbReference type="Pfam" id="PF17734">
    <property type="entry name" value="Spt46"/>
    <property type="match status" value="1"/>
</dbReference>
<feature type="compositionally biased region" description="Acidic residues" evidence="1">
    <location>
        <begin position="222"/>
        <end position="236"/>
    </location>
</feature>
<dbReference type="InterPro" id="IPR040879">
    <property type="entry name" value="Spt46-like"/>
</dbReference>
<feature type="compositionally biased region" description="Low complexity" evidence="1">
    <location>
        <begin position="140"/>
        <end position="157"/>
    </location>
</feature>
<dbReference type="RefSeq" id="XP_023569130.1">
    <property type="nucleotide sequence ID" value="XM_023713362.1"/>
</dbReference>
<dbReference type="OrthoDB" id="9632230at2759"/>
<dbReference type="Proteomes" id="UP000515203">
    <property type="component" value="Unplaced"/>
</dbReference>
<dbReference type="InParanoid" id="A0A6P6E9U8"/>
<proteinExistence type="predicted"/>
<feature type="region of interest" description="Disordered" evidence="1">
    <location>
        <begin position="1"/>
        <end position="26"/>
    </location>
</feature>
<dbReference type="AlphaFoldDB" id="A0A6P6E9U8"/>
<name>A0A6P6E9U8_OCTDE</name>
<gene>
    <name evidence="3" type="primary">LOC111816362</name>
</gene>
<feature type="region of interest" description="Disordered" evidence="1">
    <location>
        <begin position="341"/>
        <end position="361"/>
    </location>
</feature>
<feature type="compositionally biased region" description="Basic residues" evidence="1">
    <location>
        <begin position="1"/>
        <end position="11"/>
    </location>
</feature>
<evidence type="ECO:0000313" key="3">
    <source>
        <dbReference type="RefSeq" id="XP_023569130.1"/>
    </source>
</evidence>
<feature type="compositionally biased region" description="Basic residues" evidence="1">
    <location>
        <begin position="352"/>
        <end position="361"/>
    </location>
</feature>
<evidence type="ECO:0000256" key="1">
    <source>
        <dbReference type="SAM" id="MobiDB-lite"/>
    </source>
</evidence>
<accession>A0A6P6E9U8</accession>
<evidence type="ECO:0000313" key="2">
    <source>
        <dbReference type="Proteomes" id="UP000515203"/>
    </source>
</evidence>
<dbReference type="GeneID" id="111816362"/>
<dbReference type="PANTHER" id="PTHR33517">
    <property type="entry name" value="PROTEIN FAM170B-RELATED"/>
    <property type="match status" value="1"/>
</dbReference>
<feature type="region of interest" description="Disordered" evidence="1">
    <location>
        <begin position="137"/>
        <end position="157"/>
    </location>
</feature>
<feature type="region of interest" description="Disordered" evidence="1">
    <location>
        <begin position="202"/>
        <end position="258"/>
    </location>
</feature>
<dbReference type="GO" id="GO:0009566">
    <property type="term" value="P:fertilization"/>
    <property type="evidence" value="ECO:0007669"/>
    <property type="project" value="TreeGrafter"/>
</dbReference>
<dbReference type="GO" id="GO:0005634">
    <property type="term" value="C:nucleus"/>
    <property type="evidence" value="ECO:0007669"/>
    <property type="project" value="TreeGrafter"/>
</dbReference>
<organism evidence="2 3">
    <name type="scientific">Octodon degus</name>
    <name type="common">Degu</name>
    <name type="synonym">Sciurus degus</name>
    <dbReference type="NCBI Taxonomy" id="10160"/>
    <lineage>
        <taxon>Eukaryota</taxon>
        <taxon>Metazoa</taxon>
        <taxon>Chordata</taxon>
        <taxon>Craniata</taxon>
        <taxon>Vertebrata</taxon>
        <taxon>Euteleostomi</taxon>
        <taxon>Mammalia</taxon>
        <taxon>Eutheria</taxon>
        <taxon>Euarchontoglires</taxon>
        <taxon>Glires</taxon>
        <taxon>Rodentia</taxon>
        <taxon>Hystricomorpha</taxon>
        <taxon>Octodontidae</taxon>
        <taxon>Octodon</taxon>
    </lineage>
</organism>
<sequence>MKHKEKKKHLERKLLQKPAKNSKCRRGKLDFQNVLLSRAEVLAPAQDHQVEDTSSSSLGDFPCRGPFLDAELQHSSEEEPGTYEVVPSCLDAGETFSASEQLPCISSPSSCTLVDQDGLGSSTVLLNQDVMETENSSFTPHSHVASSSASNPSMSSVSTGKKRIMNVYYKPVLVKRGVAALEDTEDLEPPPKMMRIGTITCPERIPSRTSPPPVPLAGIQTDGEDGLDIGWQEESEVAEKPPEDLAQEGGPSAQTPAGPEDLYSGFRCMGCCQVFPRLQILKKHLEHGAKEGVSCLNLTFSELENKRKTSRTSGKDSNITTTYNDVEILLRFLALTVKAATGQHRPSGPSSRNHRQRIFSA</sequence>
<keyword evidence="2" id="KW-1185">Reference proteome</keyword>
<protein>
    <submittedName>
        <fullName evidence="3">Protein FAM170A-like</fullName>
    </submittedName>
</protein>
<reference evidence="3" key="1">
    <citation type="submission" date="2025-08" db="UniProtKB">
        <authorList>
            <consortium name="RefSeq"/>
        </authorList>
    </citation>
    <scope>IDENTIFICATION</scope>
</reference>